<evidence type="ECO:0000256" key="4">
    <source>
        <dbReference type="ARBA" id="ARBA00022840"/>
    </source>
</evidence>
<keyword evidence="3" id="KW-0547">Nucleotide-binding</keyword>
<feature type="domain" description="ABC transporter" evidence="5">
    <location>
        <begin position="14"/>
        <end position="243"/>
    </location>
</feature>
<comment type="caution">
    <text evidence="6">The sequence shown here is derived from an EMBL/GenBank/DDBJ whole genome shotgun (WGS) entry which is preliminary data.</text>
</comment>
<dbReference type="SMART" id="SM00382">
    <property type="entry name" value="AAA"/>
    <property type="match status" value="1"/>
</dbReference>
<evidence type="ECO:0000313" key="6">
    <source>
        <dbReference type="EMBL" id="PZV78108.1"/>
    </source>
</evidence>
<dbReference type="InterPro" id="IPR003439">
    <property type="entry name" value="ABC_transporter-like_ATP-bd"/>
</dbReference>
<keyword evidence="2" id="KW-0813">Transport</keyword>
<gene>
    <name evidence="6" type="ORF">CLV31_11884</name>
</gene>
<comment type="similarity">
    <text evidence="1">Belongs to the ABC transporter superfamily.</text>
</comment>
<accession>A0A326RK06</accession>
<dbReference type="NCBIfam" id="TIGR03522">
    <property type="entry name" value="GldA_ABC_ATP"/>
    <property type="match status" value="1"/>
</dbReference>
<dbReference type="EMBL" id="QKTX01000018">
    <property type="protein sequence ID" value="PZV78108.1"/>
    <property type="molecule type" value="Genomic_DNA"/>
</dbReference>
<keyword evidence="7" id="KW-1185">Reference proteome</keyword>
<dbReference type="PANTHER" id="PTHR43335:SF4">
    <property type="entry name" value="ABC TRANSPORTER, ATP-BINDING PROTEIN"/>
    <property type="match status" value="1"/>
</dbReference>
<dbReference type="Pfam" id="PF00005">
    <property type="entry name" value="ABC_tran"/>
    <property type="match status" value="1"/>
</dbReference>
<protein>
    <submittedName>
        <fullName evidence="6">Protein involved in gliding motility GldA</fullName>
    </submittedName>
</protein>
<sequence length="314" mass="34809">MRVIFLLVLPFMSLQVTRLTKIYGSQKALDEVSFSASPGRILGFLGPNGAGKSTTMKIITGYLSADSGEVSILGEDALAQPKKVSPKIGYLPEHNPLYLDLYVREFLEFSGGLYGLKSAEIRRRTDDLIRKTGLLPEQHKKIGQLSKGYRQRVGLARALIHDPQVVILDEPTTGLDPNQLVDIRNLILEVAENKTLIFSTHIMQEVEAICQDVVIINRGKILAASPLSELKASSSQTELILETEEAMELVWFEGIGAVRFGQKGNREIILPTEDPSETRKALMQVVAQQQLNLISLNQGKKNLETLFREITSAQ</sequence>
<name>A0A326RK06_9BACT</name>
<proteinExistence type="inferred from homology"/>
<dbReference type="PANTHER" id="PTHR43335">
    <property type="entry name" value="ABC TRANSPORTER, ATP-BINDING PROTEIN"/>
    <property type="match status" value="1"/>
</dbReference>
<dbReference type="SUPFAM" id="SSF52540">
    <property type="entry name" value="P-loop containing nucleoside triphosphate hydrolases"/>
    <property type="match status" value="1"/>
</dbReference>
<evidence type="ECO:0000256" key="3">
    <source>
        <dbReference type="ARBA" id="ARBA00022741"/>
    </source>
</evidence>
<dbReference type="GO" id="GO:0016887">
    <property type="term" value="F:ATP hydrolysis activity"/>
    <property type="evidence" value="ECO:0007669"/>
    <property type="project" value="InterPro"/>
</dbReference>
<evidence type="ECO:0000313" key="7">
    <source>
        <dbReference type="Proteomes" id="UP000248917"/>
    </source>
</evidence>
<dbReference type="AlphaFoldDB" id="A0A326RK06"/>
<dbReference type="InterPro" id="IPR019864">
    <property type="entry name" value="Motility-assoc_ABC_GldA"/>
</dbReference>
<dbReference type="InterPro" id="IPR003593">
    <property type="entry name" value="AAA+_ATPase"/>
</dbReference>
<dbReference type="PROSITE" id="PS50893">
    <property type="entry name" value="ABC_TRANSPORTER_2"/>
    <property type="match status" value="1"/>
</dbReference>
<organism evidence="6 7">
    <name type="scientific">Algoriphagus aquaeductus</name>
    <dbReference type="NCBI Taxonomy" id="475299"/>
    <lineage>
        <taxon>Bacteria</taxon>
        <taxon>Pseudomonadati</taxon>
        <taxon>Bacteroidota</taxon>
        <taxon>Cytophagia</taxon>
        <taxon>Cytophagales</taxon>
        <taxon>Cyclobacteriaceae</taxon>
        <taxon>Algoriphagus</taxon>
    </lineage>
</organism>
<dbReference type="Gene3D" id="3.40.50.300">
    <property type="entry name" value="P-loop containing nucleotide triphosphate hydrolases"/>
    <property type="match status" value="1"/>
</dbReference>
<evidence type="ECO:0000256" key="1">
    <source>
        <dbReference type="ARBA" id="ARBA00005417"/>
    </source>
</evidence>
<dbReference type="GO" id="GO:0005524">
    <property type="term" value="F:ATP binding"/>
    <property type="evidence" value="ECO:0007669"/>
    <property type="project" value="UniProtKB-KW"/>
</dbReference>
<dbReference type="Proteomes" id="UP000248917">
    <property type="component" value="Unassembled WGS sequence"/>
</dbReference>
<reference evidence="6 7" key="1">
    <citation type="submission" date="2018-06" db="EMBL/GenBank/DDBJ databases">
        <title>Genomic Encyclopedia of Archaeal and Bacterial Type Strains, Phase II (KMG-II): from individual species to whole genera.</title>
        <authorList>
            <person name="Goeker M."/>
        </authorList>
    </citation>
    <scope>NUCLEOTIDE SEQUENCE [LARGE SCALE GENOMIC DNA]</scope>
    <source>
        <strain evidence="6 7">T4</strain>
    </source>
</reference>
<dbReference type="InterPro" id="IPR027417">
    <property type="entry name" value="P-loop_NTPase"/>
</dbReference>
<evidence type="ECO:0000256" key="2">
    <source>
        <dbReference type="ARBA" id="ARBA00022448"/>
    </source>
</evidence>
<evidence type="ECO:0000259" key="5">
    <source>
        <dbReference type="PROSITE" id="PS50893"/>
    </source>
</evidence>
<keyword evidence="4" id="KW-0067">ATP-binding</keyword>